<organism evidence="1 2">
    <name type="scientific">Citrus sinensis</name>
    <name type="common">Sweet orange</name>
    <name type="synonym">Citrus aurantium var. sinensis</name>
    <dbReference type="NCBI Taxonomy" id="2711"/>
    <lineage>
        <taxon>Eukaryota</taxon>
        <taxon>Viridiplantae</taxon>
        <taxon>Streptophyta</taxon>
        <taxon>Embryophyta</taxon>
        <taxon>Tracheophyta</taxon>
        <taxon>Spermatophyta</taxon>
        <taxon>Magnoliopsida</taxon>
        <taxon>eudicotyledons</taxon>
        <taxon>Gunneridae</taxon>
        <taxon>Pentapetalae</taxon>
        <taxon>rosids</taxon>
        <taxon>malvids</taxon>
        <taxon>Sapindales</taxon>
        <taxon>Rutaceae</taxon>
        <taxon>Aurantioideae</taxon>
        <taxon>Citrus</taxon>
    </lineage>
</organism>
<proteinExistence type="predicted"/>
<keyword evidence="1" id="KW-0675">Receptor</keyword>
<dbReference type="EMBL" id="CM039176">
    <property type="protein sequence ID" value="KAH9717277.1"/>
    <property type="molecule type" value="Genomic_DNA"/>
</dbReference>
<evidence type="ECO:0000313" key="1">
    <source>
        <dbReference type="EMBL" id="KAH9717277.1"/>
    </source>
</evidence>
<protein>
    <submittedName>
        <fullName evidence="1">L-type lectin-domain containing receptor kinase IX.1</fullName>
    </submittedName>
</protein>
<dbReference type="Proteomes" id="UP000829398">
    <property type="component" value="Chromosome 7"/>
</dbReference>
<reference evidence="2" key="1">
    <citation type="journal article" date="2023" name="Hortic. Res.">
        <title>A chromosome-level phased genome enabling allele-level studies in sweet orange: a case study on citrus Huanglongbing tolerance.</title>
        <authorList>
            <person name="Wu B."/>
            <person name="Yu Q."/>
            <person name="Deng Z."/>
            <person name="Duan Y."/>
            <person name="Luo F."/>
            <person name="Gmitter F. Jr."/>
        </authorList>
    </citation>
    <scope>NUCLEOTIDE SEQUENCE [LARGE SCALE GENOMIC DNA]</scope>
    <source>
        <strain evidence="2">cv. Valencia</strain>
    </source>
</reference>
<gene>
    <name evidence="1" type="ORF">KPL71_021757</name>
</gene>
<keyword evidence="1" id="KW-0808">Transferase</keyword>
<accession>A0ACB8JHS3</accession>
<comment type="caution">
    <text evidence="1">The sequence shown here is derived from an EMBL/GenBank/DDBJ whole genome shotgun (WGS) entry which is preliminary data.</text>
</comment>
<name>A0ACB8JHS3_CITSI</name>
<keyword evidence="2" id="KW-1185">Reference proteome</keyword>
<sequence>MPYLLLPSAMAALINGLYSLLFLAIFFLVFPPSGTLIHFKFSRFDLDTKNIVYEGDATPFYGAIELSLPAYASRVGWAIHAEKLPLWDSDTRRLSDYNTQFSFMVDPLNSSTYGQAIAFSLLQWVSKSLRTHLVLLQWVKIGFSASTGRYTERHVLKSWEFNSTLDIKEINGRETIKIKVDVGVSIGGVVIMGILLLWKWKQRKETETFTWVNDDLSRDAGPRRFSYKDLASATNNFSNERKLGQGGFGAVYRGILIDLNMAVAVKKNFKGIKTSLDFHLFSKKSTRTPLTWTTRYKISLGLASALLYLHEEWKRCVLHRDIKSSNIMPDTDFDVKLGDFGLALLVDHELGPRTTGLAGTLGYMAPEYISTGRASKESDVFSFGVVALEIATGRKSTDHMKENPEIGLVEWVWDLYGKRMLISGVDERLDVNFDEQQTDCLMIVGLWCAHPDRNCRPSIRQAIQVLNFETKMPNLPSKMPVAIFEAPASSAPCSSEPFITNSCIEIGR</sequence>
<keyword evidence="1" id="KW-0418">Kinase</keyword>
<evidence type="ECO:0000313" key="2">
    <source>
        <dbReference type="Proteomes" id="UP000829398"/>
    </source>
</evidence>